<dbReference type="PANTHER" id="PTHR46436">
    <property type="entry name" value="CENTROSOMAL PROTEIN OF 76 KDA"/>
    <property type="match status" value="1"/>
</dbReference>
<dbReference type="GO" id="GO:0005813">
    <property type="term" value="C:centrosome"/>
    <property type="evidence" value="ECO:0007669"/>
    <property type="project" value="UniProtKB-SubCell"/>
</dbReference>
<keyword evidence="2" id="KW-0963">Cytoplasm</keyword>
<name>A0A9J8C1J1_CYPCA</name>
<dbReference type="InterPro" id="IPR056288">
    <property type="entry name" value="CEP76_C"/>
</dbReference>
<dbReference type="Pfam" id="PF15627">
    <property type="entry name" value="CEP76-C2"/>
    <property type="match status" value="1"/>
</dbReference>
<keyword evidence="7" id="KW-1185">Reference proteome</keyword>
<reference evidence="6" key="1">
    <citation type="submission" date="2025-08" db="UniProtKB">
        <authorList>
            <consortium name="Ensembl"/>
        </authorList>
    </citation>
    <scope>IDENTIFICATION</scope>
</reference>
<accession>A0A9J8C1J1</accession>
<feature type="domain" description="Centrosomal protein of 76 kDa C-terminal" evidence="4">
    <location>
        <begin position="273"/>
        <end position="316"/>
    </location>
</feature>
<dbReference type="InterPro" id="IPR056290">
    <property type="entry name" value="CEPT76/DRC7_peptidase-like_dom"/>
</dbReference>
<feature type="domain" description="CEP76 C2" evidence="3">
    <location>
        <begin position="1"/>
        <end position="46"/>
    </location>
</feature>
<dbReference type="GeneTree" id="ENSGT00390000000781"/>
<dbReference type="InterPro" id="IPR052299">
    <property type="entry name" value="CEP76"/>
</dbReference>
<dbReference type="Pfam" id="PF24656">
    <property type="entry name" value="CEPT76_peptidase"/>
    <property type="match status" value="1"/>
</dbReference>
<dbReference type="Proteomes" id="UP001108240">
    <property type="component" value="Unplaced"/>
</dbReference>
<evidence type="ECO:0000313" key="6">
    <source>
        <dbReference type="Ensembl" id="ENSCCRP00000163959.1"/>
    </source>
</evidence>
<evidence type="ECO:0000259" key="5">
    <source>
        <dbReference type="Pfam" id="PF24656"/>
    </source>
</evidence>
<dbReference type="Pfam" id="PF24652">
    <property type="entry name" value="CEP76_C"/>
    <property type="match status" value="1"/>
</dbReference>
<dbReference type="PANTHER" id="PTHR46436:SF1">
    <property type="entry name" value="CENTROSOMAL PROTEIN OF 76 KDA"/>
    <property type="match status" value="1"/>
</dbReference>
<proteinExistence type="predicted"/>
<sequence>MADATTVLSICDQVHMVLIKTDTTRDTTLISSYFLDWRRVLTLKSRLHKDIVNQSLERLKTAEKERLFLVCAKQWWQEFLEIRPSHQTVFASDSAAGGAFVSLLAQQRAPVVGGGVRQEQWCSMMGFLCRNKSDCEDHAPLLSKTFYTPGSWLHHSPSSLTAHRYLHRPIDPDAPHIVPQPKPTHPYRTLGCVFNHKMFLVNCQQSDAVELCVFDFTDGSCWKAMSEEAVRSVCAPGSSSSLPTTPPLCSPSVVPNEASRHRKSVHTTSVIYSKSSFCEEIVCPRGDHVRLAVRVRVFAYPESACAVWIMFACKYRSVL</sequence>
<evidence type="ECO:0000259" key="3">
    <source>
        <dbReference type="Pfam" id="PF15627"/>
    </source>
</evidence>
<dbReference type="GO" id="GO:0005814">
    <property type="term" value="C:centriole"/>
    <property type="evidence" value="ECO:0007669"/>
    <property type="project" value="TreeGrafter"/>
</dbReference>
<dbReference type="Ensembl" id="ENSCCRT00000144651.1">
    <property type="protein sequence ID" value="ENSCCRP00000163959.1"/>
    <property type="gene ID" value="ENSCCRG00000081120.1"/>
</dbReference>
<evidence type="ECO:0000259" key="4">
    <source>
        <dbReference type="Pfam" id="PF24652"/>
    </source>
</evidence>
<comment type="subcellular location">
    <subcellularLocation>
        <location evidence="1">Cytoplasm</location>
        <location evidence="1">Cytoskeleton</location>
        <location evidence="1">Microtubule organizing center</location>
        <location evidence="1">Centrosome</location>
    </subcellularLocation>
</comment>
<protein>
    <submittedName>
        <fullName evidence="6">Centrosomal protein 76</fullName>
    </submittedName>
</protein>
<dbReference type="AlphaFoldDB" id="A0A9J8C1J1"/>
<dbReference type="InterPro" id="IPR028926">
    <property type="entry name" value="CEP76-C2"/>
</dbReference>
<evidence type="ECO:0000256" key="1">
    <source>
        <dbReference type="ARBA" id="ARBA00004300"/>
    </source>
</evidence>
<organism evidence="6 7">
    <name type="scientific">Cyprinus carpio carpio</name>
    <dbReference type="NCBI Taxonomy" id="630221"/>
    <lineage>
        <taxon>Eukaryota</taxon>
        <taxon>Metazoa</taxon>
        <taxon>Chordata</taxon>
        <taxon>Craniata</taxon>
        <taxon>Vertebrata</taxon>
        <taxon>Euteleostomi</taxon>
        <taxon>Actinopterygii</taxon>
        <taxon>Neopterygii</taxon>
        <taxon>Teleostei</taxon>
        <taxon>Ostariophysi</taxon>
        <taxon>Cypriniformes</taxon>
        <taxon>Cyprinidae</taxon>
        <taxon>Cyprininae</taxon>
        <taxon>Cyprinus</taxon>
    </lineage>
</organism>
<evidence type="ECO:0000313" key="7">
    <source>
        <dbReference type="Proteomes" id="UP001108240"/>
    </source>
</evidence>
<dbReference type="GO" id="GO:0046599">
    <property type="term" value="P:regulation of centriole replication"/>
    <property type="evidence" value="ECO:0007669"/>
    <property type="project" value="TreeGrafter"/>
</dbReference>
<feature type="domain" description="CEP76/DRC7 peptidase-like" evidence="5">
    <location>
        <begin position="161"/>
        <end position="225"/>
    </location>
</feature>
<reference evidence="6" key="2">
    <citation type="submission" date="2025-09" db="UniProtKB">
        <authorList>
            <consortium name="Ensembl"/>
        </authorList>
    </citation>
    <scope>IDENTIFICATION</scope>
</reference>
<evidence type="ECO:0000256" key="2">
    <source>
        <dbReference type="ARBA" id="ARBA00022490"/>
    </source>
</evidence>